<dbReference type="EMBL" id="CAUJNA010000391">
    <property type="protein sequence ID" value="CAJ1376406.1"/>
    <property type="molecule type" value="Genomic_DNA"/>
</dbReference>
<keyword evidence="4" id="KW-0472">Membrane</keyword>
<evidence type="ECO:0000256" key="5">
    <source>
        <dbReference type="SAM" id="MobiDB-lite"/>
    </source>
</evidence>
<dbReference type="Gene3D" id="1.10.287.70">
    <property type="match status" value="1"/>
</dbReference>
<dbReference type="Gene3D" id="1.10.287.630">
    <property type="entry name" value="Helix hairpin bin"/>
    <property type="match status" value="1"/>
</dbReference>
<dbReference type="SUPFAM" id="SSF81324">
    <property type="entry name" value="Voltage-gated potassium channels"/>
    <property type="match status" value="1"/>
</dbReference>
<protein>
    <recommendedName>
        <fullName evidence="6">Ion transport domain-containing protein</fullName>
    </recommendedName>
</protein>
<evidence type="ECO:0000256" key="4">
    <source>
        <dbReference type="ARBA" id="ARBA00023136"/>
    </source>
</evidence>
<dbReference type="GO" id="GO:0003254">
    <property type="term" value="P:regulation of membrane depolarization"/>
    <property type="evidence" value="ECO:0007669"/>
    <property type="project" value="TreeGrafter"/>
</dbReference>
<dbReference type="PANTHER" id="PTHR45689:SF5">
    <property type="entry name" value="I[[H]] CHANNEL, ISOFORM E"/>
    <property type="match status" value="1"/>
</dbReference>
<sequence length="770" mass="87038">MSVVCPSCKSAQRLSFWELHARLGQCWELEIKEHAFAAERMLRFGPSLKFPGEESHEVGPIHVDDESSSVSPGKSRSESRRSLTAMTPCLTPSQRHVVPPEEAAHELDLAAVPSPGALSGMSTSQRRNSMRGFAVVPGQPTHDSHEDIHGGKRPVLDRQQSRNSSDFRCQLAVGRRRSAKVSEANHAHPERIASLKVAESMGEDMAPHECWQQRSSKSTRPMPSPRGAMTRGSTQGATQGISEKGLNKDAPAGLARFVATPGRPLRNAWDILAVVFLVHDMIVIPLRFFDMPAALFLEILAWFTQVFWNLDIIASFMTGYYEDGNLILRPVKIAKNYCQSWLMFDLTVVSLDWLILFLATDSDAQGVHRLSKTVRLLRFLRMVRILRLAKISRMSEAVQEQIQSQSANIQYSLFKSIFRLLLLTHLIACSWYGIGRLSDESDGQERSWIMESSLVERTLSYQYTTSYHWALCQLGVGGIAIYPTNTYERSFGIFSAFTALMTFSTLVSKMTSLMSSLNKLKDEEMEQFRLLRRYLIYNDIPLHLSQRIVRFLQHGYRMRHEALSAGSHLPILDLLSESLQGELQFERYRGCLYELKFTERLLALENRQTVQVLHKLSMNALANTVVAHDDVLFCSGDLATAAYFVQSGHMNYHDDFGDEPSPVEGHNWIAEMTLWTPWVHLGDLVAEDVSRLVVLQVDAFCKVVGDSNECRSVAVVYAKEYVEHLKLVQDLSDIMQNPKTSKTMSKQNSMRPAASWWSCLFGKDHVKQLT</sequence>
<feature type="compositionally biased region" description="Polar residues" evidence="5">
    <location>
        <begin position="212"/>
        <end position="221"/>
    </location>
</feature>
<evidence type="ECO:0000313" key="8">
    <source>
        <dbReference type="Proteomes" id="UP001178507"/>
    </source>
</evidence>
<proteinExistence type="predicted"/>
<evidence type="ECO:0000259" key="6">
    <source>
        <dbReference type="Pfam" id="PF00520"/>
    </source>
</evidence>
<organism evidence="7 8">
    <name type="scientific">Effrenium voratum</name>
    <dbReference type="NCBI Taxonomy" id="2562239"/>
    <lineage>
        <taxon>Eukaryota</taxon>
        <taxon>Sar</taxon>
        <taxon>Alveolata</taxon>
        <taxon>Dinophyceae</taxon>
        <taxon>Suessiales</taxon>
        <taxon>Symbiodiniaceae</taxon>
        <taxon>Effrenium</taxon>
    </lineage>
</organism>
<name>A0AA36HW24_9DINO</name>
<dbReference type="PANTHER" id="PTHR45689">
    <property type="entry name" value="I[[H]] CHANNEL, ISOFORM E"/>
    <property type="match status" value="1"/>
</dbReference>
<dbReference type="GO" id="GO:0035725">
    <property type="term" value="P:sodium ion transmembrane transport"/>
    <property type="evidence" value="ECO:0007669"/>
    <property type="project" value="TreeGrafter"/>
</dbReference>
<dbReference type="SUPFAM" id="SSF51206">
    <property type="entry name" value="cAMP-binding domain-like"/>
    <property type="match status" value="1"/>
</dbReference>
<dbReference type="AlphaFoldDB" id="A0AA36HW24"/>
<feature type="domain" description="Ion transport" evidence="6">
    <location>
        <begin position="268"/>
        <end position="519"/>
    </location>
</feature>
<feature type="region of interest" description="Disordered" evidence="5">
    <location>
        <begin position="138"/>
        <end position="164"/>
    </location>
</feature>
<accession>A0AA36HW24</accession>
<reference evidence="7" key="1">
    <citation type="submission" date="2023-08" db="EMBL/GenBank/DDBJ databases">
        <authorList>
            <person name="Chen Y."/>
            <person name="Shah S."/>
            <person name="Dougan E. K."/>
            <person name="Thang M."/>
            <person name="Chan C."/>
        </authorList>
    </citation>
    <scope>NUCLEOTIDE SEQUENCE</scope>
</reference>
<dbReference type="InterPro" id="IPR005821">
    <property type="entry name" value="Ion_trans_dom"/>
</dbReference>
<evidence type="ECO:0000256" key="3">
    <source>
        <dbReference type="ARBA" id="ARBA00022989"/>
    </source>
</evidence>
<feature type="compositionally biased region" description="Basic and acidic residues" evidence="5">
    <location>
        <begin position="53"/>
        <end position="65"/>
    </location>
</feature>
<dbReference type="Pfam" id="PF00520">
    <property type="entry name" value="Ion_trans"/>
    <property type="match status" value="1"/>
</dbReference>
<keyword evidence="3" id="KW-1133">Transmembrane helix</keyword>
<keyword evidence="8" id="KW-1185">Reference proteome</keyword>
<comment type="subcellular location">
    <subcellularLocation>
        <location evidence="1">Membrane</location>
        <topology evidence="1">Multi-pass membrane protein</topology>
    </subcellularLocation>
</comment>
<evidence type="ECO:0000313" key="7">
    <source>
        <dbReference type="EMBL" id="CAJ1376406.1"/>
    </source>
</evidence>
<dbReference type="InterPro" id="IPR018490">
    <property type="entry name" value="cNMP-bd_dom_sf"/>
</dbReference>
<dbReference type="GO" id="GO:0005249">
    <property type="term" value="F:voltage-gated potassium channel activity"/>
    <property type="evidence" value="ECO:0007669"/>
    <property type="project" value="TreeGrafter"/>
</dbReference>
<feature type="compositionally biased region" description="Basic and acidic residues" evidence="5">
    <location>
        <begin position="142"/>
        <end position="160"/>
    </location>
</feature>
<dbReference type="Proteomes" id="UP001178507">
    <property type="component" value="Unassembled WGS sequence"/>
</dbReference>
<evidence type="ECO:0000256" key="2">
    <source>
        <dbReference type="ARBA" id="ARBA00022692"/>
    </source>
</evidence>
<dbReference type="InterPro" id="IPR051413">
    <property type="entry name" value="K/Na_HCN_channel"/>
</dbReference>
<feature type="region of interest" description="Disordered" evidence="5">
    <location>
        <begin position="206"/>
        <end position="247"/>
    </location>
</feature>
<keyword evidence="2" id="KW-0812">Transmembrane</keyword>
<feature type="region of interest" description="Disordered" evidence="5">
    <location>
        <begin position="53"/>
        <end position="83"/>
    </location>
</feature>
<gene>
    <name evidence="7" type="ORF">EVOR1521_LOCUS5481</name>
</gene>
<dbReference type="GO" id="GO:0098855">
    <property type="term" value="C:HCN channel complex"/>
    <property type="evidence" value="ECO:0007669"/>
    <property type="project" value="TreeGrafter"/>
</dbReference>
<feature type="compositionally biased region" description="Polar residues" evidence="5">
    <location>
        <begin position="231"/>
        <end position="241"/>
    </location>
</feature>
<comment type="caution">
    <text evidence="7">The sequence shown here is derived from an EMBL/GenBank/DDBJ whole genome shotgun (WGS) entry which is preliminary data.</text>
</comment>
<evidence type="ECO:0000256" key="1">
    <source>
        <dbReference type="ARBA" id="ARBA00004141"/>
    </source>
</evidence>